<reference evidence="2" key="2">
    <citation type="submission" date="2015-06" db="UniProtKB">
        <authorList>
            <consortium name="EnsemblPlants"/>
        </authorList>
    </citation>
    <scope>IDENTIFICATION</scope>
</reference>
<protein>
    <submittedName>
        <fullName evidence="2">Uncharacterized protein</fullName>
    </submittedName>
</protein>
<keyword evidence="3" id="KW-1185">Reference proteome</keyword>
<dbReference type="AlphaFoldDB" id="A0A0E0P948"/>
<accession>A0A0E0P948</accession>
<dbReference type="EnsemblPlants" id="ORUFI04G13760.1">
    <property type="protein sequence ID" value="ORUFI04G13760.1"/>
    <property type="gene ID" value="ORUFI04G13760"/>
</dbReference>
<dbReference type="HOGENOM" id="CLU_108242_0_0_1"/>
<organism evidence="2 3">
    <name type="scientific">Oryza rufipogon</name>
    <name type="common">Brownbeard rice</name>
    <name type="synonym">Asian wild rice</name>
    <dbReference type="NCBI Taxonomy" id="4529"/>
    <lineage>
        <taxon>Eukaryota</taxon>
        <taxon>Viridiplantae</taxon>
        <taxon>Streptophyta</taxon>
        <taxon>Embryophyta</taxon>
        <taxon>Tracheophyta</taxon>
        <taxon>Spermatophyta</taxon>
        <taxon>Magnoliopsida</taxon>
        <taxon>Liliopsida</taxon>
        <taxon>Poales</taxon>
        <taxon>Poaceae</taxon>
        <taxon>BOP clade</taxon>
        <taxon>Oryzoideae</taxon>
        <taxon>Oryzeae</taxon>
        <taxon>Oryzinae</taxon>
        <taxon>Oryza</taxon>
    </lineage>
</organism>
<name>A0A0E0P948_ORYRU</name>
<evidence type="ECO:0000313" key="3">
    <source>
        <dbReference type="Proteomes" id="UP000008022"/>
    </source>
</evidence>
<feature type="region of interest" description="Disordered" evidence="1">
    <location>
        <begin position="1"/>
        <end position="31"/>
    </location>
</feature>
<proteinExistence type="predicted"/>
<dbReference type="OMA" id="THCHVND"/>
<dbReference type="Gramene" id="ORUFI04G13760.1">
    <property type="protein sequence ID" value="ORUFI04G13760.1"/>
    <property type="gene ID" value="ORUFI04G13760"/>
</dbReference>
<dbReference type="Proteomes" id="UP000008022">
    <property type="component" value="Unassembled WGS sequence"/>
</dbReference>
<evidence type="ECO:0000313" key="2">
    <source>
        <dbReference type="EnsemblPlants" id="ORUFI04G13760.1"/>
    </source>
</evidence>
<reference evidence="3" key="1">
    <citation type="submission" date="2013-06" db="EMBL/GenBank/DDBJ databases">
        <authorList>
            <person name="Zhao Q."/>
        </authorList>
    </citation>
    <scope>NUCLEOTIDE SEQUENCE</scope>
    <source>
        <strain evidence="3">cv. W1943</strain>
    </source>
</reference>
<evidence type="ECO:0000256" key="1">
    <source>
        <dbReference type="SAM" id="MobiDB-lite"/>
    </source>
</evidence>
<sequence>MASTGRRQWMAAAARRSTAEGEDNGGGRRVRRLGQRMSSPLQTACEHGGVDLGKGDDSPCWLSTLSCSPAPYIAAAASSRPLSFPTPTLFSASASIPAPTTTSISSLARITGREGNGGEGGEEAAARLPHLYSLPAPAVLLLLPNRSTELPDTNTVDAAINPLSCCSRRSAEFSLLLLLSPSQSTSSIKREEGGAEELTHCHVNDMSMPHGIKTKSTRHVSAT</sequence>